<dbReference type="Proteomes" id="UP000632195">
    <property type="component" value="Unassembled WGS sequence"/>
</dbReference>
<dbReference type="EMBL" id="BMNY01000002">
    <property type="protein sequence ID" value="GGM76326.1"/>
    <property type="molecule type" value="Genomic_DNA"/>
</dbReference>
<dbReference type="Gene3D" id="3.30.1330.40">
    <property type="entry name" value="RutC-like"/>
    <property type="match status" value="1"/>
</dbReference>
<dbReference type="GO" id="GO:0005829">
    <property type="term" value="C:cytosol"/>
    <property type="evidence" value="ECO:0007669"/>
    <property type="project" value="TreeGrafter"/>
</dbReference>
<dbReference type="PANTHER" id="PTHR11803:SF39">
    <property type="entry name" value="2-IMINOBUTANOATE_2-IMINOPROPANOATE DEAMINASE"/>
    <property type="match status" value="1"/>
</dbReference>
<dbReference type="CDD" id="cd00448">
    <property type="entry name" value="YjgF_YER057c_UK114_family"/>
    <property type="match status" value="1"/>
</dbReference>
<evidence type="ECO:0000313" key="1">
    <source>
        <dbReference type="EMBL" id="GGM76326.1"/>
    </source>
</evidence>
<keyword evidence="2" id="KW-1185">Reference proteome</keyword>
<dbReference type="Pfam" id="PF01042">
    <property type="entry name" value="Ribonuc_L-PSP"/>
    <property type="match status" value="1"/>
</dbReference>
<organism evidence="1 2">
    <name type="scientific">Thermogymnomonas acidicola</name>
    <dbReference type="NCBI Taxonomy" id="399579"/>
    <lineage>
        <taxon>Archaea</taxon>
        <taxon>Methanobacteriati</taxon>
        <taxon>Thermoplasmatota</taxon>
        <taxon>Thermoplasmata</taxon>
        <taxon>Thermoplasmatales</taxon>
        <taxon>Thermogymnomonas</taxon>
    </lineage>
</organism>
<protein>
    <submittedName>
        <fullName evidence="1">Reactive intermediate/imine deaminase</fullName>
    </submittedName>
</protein>
<dbReference type="InterPro" id="IPR006175">
    <property type="entry name" value="YjgF/YER057c/UK114"/>
</dbReference>
<name>A0AA37BS38_9ARCH</name>
<dbReference type="SUPFAM" id="SSF55298">
    <property type="entry name" value="YjgF-like"/>
    <property type="match status" value="1"/>
</dbReference>
<reference evidence="1" key="1">
    <citation type="journal article" date="2014" name="Int. J. Syst. Evol. Microbiol.">
        <title>Complete genome sequence of Corynebacterium casei LMG S-19264T (=DSM 44701T), isolated from a smear-ripened cheese.</title>
        <authorList>
            <consortium name="US DOE Joint Genome Institute (JGI-PGF)"/>
            <person name="Walter F."/>
            <person name="Albersmeier A."/>
            <person name="Kalinowski J."/>
            <person name="Ruckert C."/>
        </authorList>
    </citation>
    <scope>NUCLEOTIDE SEQUENCE</scope>
    <source>
        <strain evidence="1">JCM 13583</strain>
    </source>
</reference>
<proteinExistence type="predicted"/>
<reference evidence="1" key="2">
    <citation type="submission" date="2022-09" db="EMBL/GenBank/DDBJ databases">
        <authorList>
            <person name="Sun Q."/>
            <person name="Ohkuma M."/>
        </authorList>
    </citation>
    <scope>NUCLEOTIDE SEQUENCE</scope>
    <source>
        <strain evidence="1">JCM 13583</strain>
    </source>
</reference>
<accession>A0AA37BS38</accession>
<evidence type="ECO:0000313" key="2">
    <source>
        <dbReference type="Proteomes" id="UP000632195"/>
    </source>
</evidence>
<gene>
    <name evidence="1" type="ORF">GCM10007108_12850</name>
</gene>
<dbReference type="GO" id="GO:0019239">
    <property type="term" value="F:deaminase activity"/>
    <property type="evidence" value="ECO:0007669"/>
    <property type="project" value="TreeGrafter"/>
</dbReference>
<comment type="caution">
    <text evidence="1">The sequence shown here is derived from an EMBL/GenBank/DDBJ whole genome shotgun (WGS) entry which is preliminary data.</text>
</comment>
<dbReference type="AlphaFoldDB" id="A0AA37BS38"/>
<dbReference type="PANTHER" id="PTHR11803">
    <property type="entry name" value="2-IMINOBUTANOATE/2-IMINOPROPANOATE DEAMINASE RIDA"/>
    <property type="match status" value="1"/>
</dbReference>
<dbReference type="RefSeq" id="WP_188681431.1">
    <property type="nucleotide sequence ID" value="NZ_BMNY01000002.1"/>
</dbReference>
<dbReference type="InterPro" id="IPR035959">
    <property type="entry name" value="RutC-like_sf"/>
</dbReference>
<sequence>MKKCIDLPDLGKGGPYSHAVVAGGLVFVSGQTGQGNSFREQFQDAISRVEKILRASGSSLDRTVKVTVYLSDPSSFQEMNALFSERFKSAPPARTTVVTGFAAKGVMVELDVIAEA</sequence>